<evidence type="ECO:0000256" key="11">
    <source>
        <dbReference type="SAM" id="MobiDB-lite"/>
    </source>
</evidence>
<comment type="caution">
    <text evidence="13">The sequence shown here is derived from an EMBL/GenBank/DDBJ whole genome shotgun (WGS) entry which is preliminary data.</text>
</comment>
<dbReference type="Proteomes" id="UP000191522">
    <property type="component" value="Unassembled WGS sequence"/>
</dbReference>
<accession>A0A1V6P7R8</accession>
<evidence type="ECO:0000256" key="10">
    <source>
        <dbReference type="ARBA" id="ARBA00048473"/>
    </source>
</evidence>
<dbReference type="OrthoDB" id="75720at2759"/>
<dbReference type="PANTHER" id="PTHR13131:SF5">
    <property type="entry name" value="CYSTINOSIN"/>
    <property type="match status" value="1"/>
</dbReference>
<keyword evidence="6" id="KW-0769">Symport</keyword>
<feature type="transmembrane region" description="Helical" evidence="12">
    <location>
        <begin position="239"/>
        <end position="259"/>
    </location>
</feature>
<protein>
    <submittedName>
        <fullName evidence="13">Uncharacterized protein</fullName>
    </submittedName>
</protein>
<keyword evidence="14" id="KW-1185">Reference proteome</keyword>
<keyword evidence="5" id="KW-0677">Repeat</keyword>
<dbReference type="GO" id="GO:0000324">
    <property type="term" value="C:fungal-type vacuole"/>
    <property type="evidence" value="ECO:0007669"/>
    <property type="project" value="TreeGrafter"/>
</dbReference>
<feature type="region of interest" description="Disordered" evidence="11">
    <location>
        <begin position="265"/>
        <end position="286"/>
    </location>
</feature>
<evidence type="ECO:0000313" key="14">
    <source>
        <dbReference type="Proteomes" id="UP000191522"/>
    </source>
</evidence>
<evidence type="ECO:0000256" key="7">
    <source>
        <dbReference type="ARBA" id="ARBA00022989"/>
    </source>
</evidence>
<evidence type="ECO:0000256" key="6">
    <source>
        <dbReference type="ARBA" id="ARBA00022847"/>
    </source>
</evidence>
<name>A0A1V6P7R8_PENDC</name>
<dbReference type="InterPro" id="IPR005282">
    <property type="entry name" value="LC_transporter"/>
</dbReference>
<dbReference type="GO" id="GO:0005774">
    <property type="term" value="C:vacuolar membrane"/>
    <property type="evidence" value="ECO:0007669"/>
    <property type="project" value="TreeGrafter"/>
</dbReference>
<keyword evidence="7 12" id="KW-1133">Transmembrane helix</keyword>
<dbReference type="OMA" id="WIDVIYT"/>
<evidence type="ECO:0000256" key="2">
    <source>
        <dbReference type="ARBA" id="ARBA00006855"/>
    </source>
</evidence>
<feature type="transmembrane region" description="Helical" evidence="12">
    <location>
        <begin position="55"/>
        <end position="74"/>
    </location>
</feature>
<feature type="transmembrane region" description="Helical" evidence="12">
    <location>
        <begin position="16"/>
        <end position="35"/>
    </location>
</feature>
<evidence type="ECO:0000313" key="13">
    <source>
        <dbReference type="EMBL" id="OQD73031.1"/>
    </source>
</evidence>
<dbReference type="AlphaFoldDB" id="A0A1V6P7R8"/>
<comment type="subcellular location">
    <subcellularLocation>
        <location evidence="1">Lysosome membrane</location>
        <topology evidence="1">Multi-pass membrane protein</topology>
    </subcellularLocation>
</comment>
<evidence type="ECO:0000256" key="9">
    <source>
        <dbReference type="ARBA" id="ARBA00023228"/>
    </source>
</evidence>
<dbReference type="EMBL" id="MDYL01000017">
    <property type="protein sequence ID" value="OQD73031.1"/>
    <property type="molecule type" value="Genomic_DNA"/>
</dbReference>
<dbReference type="Gene3D" id="1.20.1280.290">
    <property type="match status" value="2"/>
</dbReference>
<gene>
    <name evidence="13" type="ORF">PENDEC_c017G03074</name>
</gene>
<feature type="transmembrane region" description="Helical" evidence="12">
    <location>
        <begin position="130"/>
        <end position="150"/>
    </location>
</feature>
<keyword evidence="3" id="KW-0813">Transport</keyword>
<feature type="transmembrane region" description="Helical" evidence="12">
    <location>
        <begin position="196"/>
        <end position="219"/>
    </location>
</feature>
<dbReference type="PANTHER" id="PTHR13131">
    <property type="entry name" value="CYSTINOSIN"/>
    <property type="match status" value="1"/>
</dbReference>
<reference evidence="14" key="1">
    <citation type="journal article" date="2017" name="Nat. Microbiol.">
        <title>Global analysis of biosynthetic gene clusters reveals vast potential of secondary metabolite production in Penicillium species.</title>
        <authorList>
            <person name="Nielsen J.C."/>
            <person name="Grijseels S."/>
            <person name="Prigent S."/>
            <person name="Ji B."/>
            <person name="Dainat J."/>
            <person name="Nielsen K.F."/>
            <person name="Frisvad J.C."/>
            <person name="Workman M."/>
            <person name="Nielsen J."/>
        </authorList>
    </citation>
    <scope>NUCLEOTIDE SEQUENCE [LARGE SCALE GENOMIC DNA]</scope>
    <source>
        <strain evidence="14">IBT 11843</strain>
    </source>
</reference>
<evidence type="ECO:0000256" key="5">
    <source>
        <dbReference type="ARBA" id="ARBA00022737"/>
    </source>
</evidence>
<evidence type="ECO:0000256" key="4">
    <source>
        <dbReference type="ARBA" id="ARBA00022692"/>
    </source>
</evidence>
<comment type="catalytic activity">
    <reaction evidence="10">
        <text>L-cystine(out) + H(+)(out) = L-cystine(in) + H(+)(in)</text>
        <dbReference type="Rhea" id="RHEA:66172"/>
        <dbReference type="ChEBI" id="CHEBI:15378"/>
        <dbReference type="ChEBI" id="CHEBI:35491"/>
    </reaction>
    <physiologicalReaction direction="left-to-right" evidence="10">
        <dbReference type="Rhea" id="RHEA:66173"/>
    </physiologicalReaction>
</comment>
<evidence type="ECO:0000256" key="1">
    <source>
        <dbReference type="ARBA" id="ARBA00004155"/>
    </source>
</evidence>
<feature type="transmembrane region" description="Helical" evidence="12">
    <location>
        <begin position="94"/>
        <end position="118"/>
    </location>
</feature>
<keyword evidence="8 12" id="KW-0472">Membrane</keyword>
<feature type="transmembrane region" description="Helical" evidence="12">
    <location>
        <begin position="162"/>
        <end position="184"/>
    </location>
</feature>
<keyword evidence="9" id="KW-0458">Lysosome</keyword>
<evidence type="ECO:0000256" key="8">
    <source>
        <dbReference type="ARBA" id="ARBA00023136"/>
    </source>
</evidence>
<evidence type="ECO:0000256" key="3">
    <source>
        <dbReference type="ARBA" id="ARBA00022448"/>
    </source>
</evidence>
<comment type="similarity">
    <text evidence="2">Belongs to the cystinosin family.</text>
</comment>
<dbReference type="FunFam" id="1.20.1280.290:FF:000016">
    <property type="entry name" value="Cystinosin homolog"/>
    <property type="match status" value="1"/>
</dbReference>
<dbReference type="GO" id="GO:0015184">
    <property type="term" value="F:L-cystine transmembrane transporter activity"/>
    <property type="evidence" value="ECO:0007669"/>
    <property type="project" value="TreeGrafter"/>
</dbReference>
<dbReference type="NCBIfam" id="TIGR00951">
    <property type="entry name" value="2A43"/>
    <property type="match status" value="1"/>
</dbReference>
<dbReference type="InterPro" id="IPR006603">
    <property type="entry name" value="PQ-loop_rpt"/>
</dbReference>
<proteinExistence type="inferred from homology"/>
<dbReference type="SMART" id="SM00679">
    <property type="entry name" value="CTNS"/>
    <property type="match status" value="2"/>
</dbReference>
<evidence type="ECO:0000256" key="12">
    <source>
        <dbReference type="SAM" id="Phobius"/>
    </source>
</evidence>
<dbReference type="Pfam" id="PF04193">
    <property type="entry name" value="PQ-loop"/>
    <property type="match status" value="2"/>
</dbReference>
<dbReference type="STRING" id="69771.A0A1V6P7R8"/>
<sequence length="286" mass="32551">MVQYQSEILVRALSRLLGWIYMLSWSASFYPQIIINYRRKSTSGLSIDFPTINTLGFACYTVYTSAFLYSAVIREQYAARHPASKEPTVRFNDLAFAVHAVALCVIVYTQFWPSIWGFHVSRFQRISKTMLGLFWGSIFAPIGVILLVLMRSPDGGYDPSTWAWIDVIYAISYIKLAITVFKYVPQAWLNYKRKSTHGWSIIPMLLDLNGGVLSLVQLVLDSSLQSDWSGITGNPVKLLLGNVTIFFDLIFIVQHYILYSETSDTKRSHDGETRPLLANSDDQHHV</sequence>
<keyword evidence="4 12" id="KW-0812">Transmembrane</keyword>
<dbReference type="GO" id="GO:0015293">
    <property type="term" value="F:symporter activity"/>
    <property type="evidence" value="ECO:0007669"/>
    <property type="project" value="UniProtKB-KW"/>
</dbReference>
<organism evidence="13 14">
    <name type="scientific">Penicillium decumbens</name>
    <dbReference type="NCBI Taxonomy" id="69771"/>
    <lineage>
        <taxon>Eukaryota</taxon>
        <taxon>Fungi</taxon>
        <taxon>Dikarya</taxon>
        <taxon>Ascomycota</taxon>
        <taxon>Pezizomycotina</taxon>
        <taxon>Eurotiomycetes</taxon>
        <taxon>Eurotiomycetidae</taxon>
        <taxon>Eurotiales</taxon>
        <taxon>Aspergillaceae</taxon>
        <taxon>Penicillium</taxon>
    </lineage>
</organism>